<dbReference type="InterPro" id="IPR036388">
    <property type="entry name" value="WH-like_DNA-bd_sf"/>
</dbReference>
<gene>
    <name evidence="5" type="ORF">NJQ99_10540</name>
</gene>
<dbReference type="SUPFAM" id="SSF46785">
    <property type="entry name" value="Winged helix' DNA-binding domain"/>
    <property type="match status" value="1"/>
</dbReference>
<keyword evidence="1" id="KW-0805">Transcription regulation</keyword>
<dbReference type="PANTHER" id="PTHR43537">
    <property type="entry name" value="TRANSCRIPTIONAL REGULATOR, GNTR FAMILY"/>
    <property type="match status" value="1"/>
</dbReference>
<evidence type="ECO:0000256" key="2">
    <source>
        <dbReference type="ARBA" id="ARBA00023125"/>
    </source>
</evidence>
<feature type="domain" description="HTH gntR-type" evidence="4">
    <location>
        <begin position="9"/>
        <end position="76"/>
    </location>
</feature>
<accession>A0A9J6PJX9</accession>
<reference evidence="5" key="1">
    <citation type="submission" date="2022-06" db="EMBL/GenBank/DDBJ databases">
        <title>Isolation and Genomics of Futiania mangrovii gen. nov., sp. nov., a Rare and Metabolically-versatile member in the Class Alphaproteobacteria.</title>
        <authorList>
            <person name="Liu L."/>
            <person name="Huang W.-C."/>
            <person name="Pan J."/>
            <person name="Li J."/>
            <person name="Huang Y."/>
            <person name="Du H."/>
            <person name="Liu Y."/>
            <person name="Li M."/>
        </authorList>
    </citation>
    <scope>NUCLEOTIDE SEQUENCE</scope>
    <source>
        <strain evidence="5">FT118</strain>
    </source>
</reference>
<dbReference type="Pfam" id="PF07729">
    <property type="entry name" value="FCD"/>
    <property type="match status" value="1"/>
</dbReference>
<evidence type="ECO:0000256" key="3">
    <source>
        <dbReference type="ARBA" id="ARBA00023163"/>
    </source>
</evidence>
<keyword evidence="6" id="KW-1185">Reference proteome</keyword>
<protein>
    <submittedName>
        <fullName evidence="5">GntR family transcriptional regulator</fullName>
    </submittedName>
</protein>
<proteinExistence type="predicted"/>
<sequence>MFTPVSNRPALVDEVRDRLVEAMADGRLPPGTPLRQEVLAADLGVSRQPVAQALTVLRELGLAVDLGRRGLQVAPLDVQGVRDIFDLRGALDALAARTLAERIEAGARTEADLDAARMTPPGPGAGFHLALIRLAGNAQATAAAERLWPHVRRALAAAGTAPAGAQEGHEDILAAIASGKARKAEKAARAHAEAAMARVCAAL</sequence>
<keyword evidence="3" id="KW-0804">Transcription</keyword>
<dbReference type="RefSeq" id="WP_269332789.1">
    <property type="nucleotide sequence ID" value="NZ_JAMZFT010000002.1"/>
</dbReference>
<keyword evidence="2" id="KW-0238">DNA-binding</keyword>
<dbReference type="PROSITE" id="PS50949">
    <property type="entry name" value="HTH_GNTR"/>
    <property type="match status" value="1"/>
</dbReference>
<dbReference type="SMART" id="SM00345">
    <property type="entry name" value="HTH_GNTR"/>
    <property type="match status" value="1"/>
</dbReference>
<dbReference type="Pfam" id="PF00392">
    <property type="entry name" value="GntR"/>
    <property type="match status" value="1"/>
</dbReference>
<dbReference type="SUPFAM" id="SSF48008">
    <property type="entry name" value="GntR ligand-binding domain-like"/>
    <property type="match status" value="1"/>
</dbReference>
<evidence type="ECO:0000259" key="4">
    <source>
        <dbReference type="PROSITE" id="PS50949"/>
    </source>
</evidence>
<dbReference type="Gene3D" id="1.20.120.530">
    <property type="entry name" value="GntR ligand-binding domain-like"/>
    <property type="match status" value="1"/>
</dbReference>
<dbReference type="InterPro" id="IPR000524">
    <property type="entry name" value="Tscrpt_reg_HTH_GntR"/>
</dbReference>
<dbReference type="InterPro" id="IPR008920">
    <property type="entry name" value="TF_FadR/GntR_C"/>
</dbReference>
<name>A0A9J6PJX9_9PROT</name>
<comment type="caution">
    <text evidence="5">The sequence shown here is derived from an EMBL/GenBank/DDBJ whole genome shotgun (WGS) entry which is preliminary data.</text>
</comment>
<evidence type="ECO:0000313" key="6">
    <source>
        <dbReference type="Proteomes" id="UP001055804"/>
    </source>
</evidence>
<dbReference type="Proteomes" id="UP001055804">
    <property type="component" value="Unassembled WGS sequence"/>
</dbReference>
<dbReference type="GO" id="GO:0003677">
    <property type="term" value="F:DNA binding"/>
    <property type="evidence" value="ECO:0007669"/>
    <property type="project" value="UniProtKB-KW"/>
</dbReference>
<dbReference type="SMART" id="SM00895">
    <property type="entry name" value="FCD"/>
    <property type="match status" value="1"/>
</dbReference>
<dbReference type="InterPro" id="IPR036390">
    <property type="entry name" value="WH_DNA-bd_sf"/>
</dbReference>
<dbReference type="GO" id="GO:0003700">
    <property type="term" value="F:DNA-binding transcription factor activity"/>
    <property type="evidence" value="ECO:0007669"/>
    <property type="project" value="InterPro"/>
</dbReference>
<organism evidence="5 6">
    <name type="scientific">Futiania mangrovi</name>
    <dbReference type="NCBI Taxonomy" id="2959716"/>
    <lineage>
        <taxon>Bacteria</taxon>
        <taxon>Pseudomonadati</taxon>
        <taxon>Pseudomonadota</taxon>
        <taxon>Alphaproteobacteria</taxon>
        <taxon>Futianiales</taxon>
        <taxon>Futianiaceae</taxon>
        <taxon>Futiania</taxon>
    </lineage>
</organism>
<evidence type="ECO:0000313" key="5">
    <source>
        <dbReference type="EMBL" id="MCP1336847.1"/>
    </source>
</evidence>
<dbReference type="EMBL" id="JAMZFT010000002">
    <property type="protein sequence ID" value="MCP1336847.1"/>
    <property type="molecule type" value="Genomic_DNA"/>
</dbReference>
<dbReference type="Gene3D" id="1.10.10.10">
    <property type="entry name" value="Winged helix-like DNA-binding domain superfamily/Winged helix DNA-binding domain"/>
    <property type="match status" value="1"/>
</dbReference>
<dbReference type="AlphaFoldDB" id="A0A9J6PJX9"/>
<dbReference type="InterPro" id="IPR011711">
    <property type="entry name" value="GntR_C"/>
</dbReference>
<evidence type="ECO:0000256" key="1">
    <source>
        <dbReference type="ARBA" id="ARBA00023015"/>
    </source>
</evidence>
<dbReference type="PANTHER" id="PTHR43537:SF45">
    <property type="entry name" value="GNTR FAMILY REGULATORY PROTEIN"/>
    <property type="match status" value="1"/>
</dbReference>